<protein>
    <recommendedName>
        <fullName evidence="3">Small ribosomal subunit protein eS1</fullName>
    </recommendedName>
</protein>
<evidence type="ECO:0000256" key="2">
    <source>
        <dbReference type="ARBA" id="ARBA00023274"/>
    </source>
</evidence>
<dbReference type="GO" id="GO:0005840">
    <property type="term" value="C:ribosome"/>
    <property type="evidence" value="ECO:0007669"/>
    <property type="project" value="UniProtKB-KW"/>
</dbReference>
<dbReference type="NCBIfam" id="NF003142">
    <property type="entry name" value="PRK04057.1"/>
    <property type="match status" value="1"/>
</dbReference>
<dbReference type="GO" id="GO:0006412">
    <property type="term" value="P:translation"/>
    <property type="evidence" value="ECO:0007669"/>
    <property type="project" value="UniProtKB-UniRule"/>
</dbReference>
<evidence type="ECO:0000313" key="6">
    <source>
        <dbReference type="Proteomes" id="UP000608579"/>
    </source>
</evidence>
<name>A0A833ECI7_CALS0</name>
<dbReference type="InterPro" id="IPR001593">
    <property type="entry name" value="Ribosomal_eS1"/>
</dbReference>
<dbReference type="InterPro" id="IPR030838">
    <property type="entry name" value="Ribosomal_eS1_arc"/>
</dbReference>
<evidence type="ECO:0000256" key="1">
    <source>
        <dbReference type="ARBA" id="ARBA00022980"/>
    </source>
</evidence>
<evidence type="ECO:0000256" key="4">
    <source>
        <dbReference type="SAM" id="MobiDB-lite"/>
    </source>
</evidence>
<dbReference type="EMBL" id="DQVM01000089">
    <property type="protein sequence ID" value="HIQ29840.1"/>
    <property type="molecule type" value="Genomic_DNA"/>
</dbReference>
<dbReference type="HAMAP" id="MF_00359">
    <property type="entry name" value="Ribosomal_eS1"/>
    <property type="match status" value="1"/>
</dbReference>
<dbReference type="Pfam" id="PF01015">
    <property type="entry name" value="Ribosomal_S3Ae"/>
    <property type="match status" value="1"/>
</dbReference>
<feature type="compositionally biased region" description="Low complexity" evidence="4">
    <location>
        <begin position="196"/>
        <end position="206"/>
    </location>
</feature>
<gene>
    <name evidence="3" type="primary">rps3ae</name>
    <name evidence="5" type="ORF">EYH45_04670</name>
</gene>
<evidence type="ECO:0000256" key="3">
    <source>
        <dbReference type="HAMAP-Rule" id="MF_00359"/>
    </source>
</evidence>
<accession>A0A833ECI7</accession>
<proteinExistence type="inferred from homology"/>
<dbReference type="Proteomes" id="UP000608579">
    <property type="component" value="Unassembled WGS sequence"/>
</dbReference>
<dbReference type="GO" id="GO:0003735">
    <property type="term" value="F:structural constituent of ribosome"/>
    <property type="evidence" value="ECO:0007669"/>
    <property type="project" value="InterPro"/>
</dbReference>
<dbReference type="GO" id="GO:1990904">
    <property type="term" value="C:ribonucleoprotein complex"/>
    <property type="evidence" value="ECO:0007669"/>
    <property type="project" value="UniProtKB-KW"/>
</dbReference>
<dbReference type="AlphaFoldDB" id="A0A833ECI7"/>
<feature type="region of interest" description="Disordered" evidence="4">
    <location>
        <begin position="196"/>
        <end position="217"/>
    </location>
</feature>
<evidence type="ECO:0000313" key="5">
    <source>
        <dbReference type="EMBL" id="HIQ29840.1"/>
    </source>
</evidence>
<comment type="similarity">
    <text evidence="3">Belongs to the eukaryotic ribosomal protein eS1 family.</text>
</comment>
<keyword evidence="1 3" id="KW-0689">Ribosomal protein</keyword>
<comment type="caution">
    <text evidence="5">The sequence shown here is derived from an EMBL/GenBank/DDBJ whole genome shotgun (WGS) entry which is preliminary data.</text>
</comment>
<sequence length="217" mass="24889">MRKGEQKKPKQSYIAYAPPYFGSRELGETWSSDPEKVVGRVMVTSLYALTDDFTKQYLLLKFKIIRVKGNVCETLFYGHEYGREFLRSLVRRGSTRIDGIFDVETRDGFKMRIQATVFTINRVSHSRQKAVRKVMKQVIEEAAQRLTHDQLAQEMVLGKTASDIFNLVKKIVLPRNAGIIKSKVLKIPDELLKEPVQQMVTQPTTQKESEQPTPPAQ</sequence>
<organism evidence="5 6">
    <name type="scientific">Caldiarchaeum subterraneum</name>
    <dbReference type="NCBI Taxonomy" id="311458"/>
    <lineage>
        <taxon>Archaea</taxon>
        <taxon>Nitrososphaerota</taxon>
        <taxon>Candidatus Caldarchaeales</taxon>
        <taxon>Candidatus Caldarchaeaceae</taxon>
        <taxon>Candidatus Caldarchaeum</taxon>
    </lineage>
</organism>
<reference evidence="5" key="1">
    <citation type="journal article" date="2020" name="ISME J.">
        <title>Gammaproteobacteria mediating utilization of methyl-, sulfur- and petroleum organic compounds in deep ocean hydrothermal plumes.</title>
        <authorList>
            <person name="Zhou Z."/>
            <person name="Liu Y."/>
            <person name="Pan J."/>
            <person name="Cron B.R."/>
            <person name="Toner B.M."/>
            <person name="Anantharaman K."/>
            <person name="Breier J.A."/>
            <person name="Dick G.J."/>
            <person name="Li M."/>
        </authorList>
    </citation>
    <scope>NUCLEOTIDE SEQUENCE</scope>
    <source>
        <strain evidence="5">SZUA-1515</strain>
    </source>
</reference>
<dbReference type="SMART" id="SM01397">
    <property type="entry name" value="Ribosomal_S3Ae"/>
    <property type="match status" value="1"/>
</dbReference>
<keyword evidence="2 3" id="KW-0687">Ribonucleoprotein</keyword>